<gene>
    <name evidence="11" type="ORF">J2Z30_004382</name>
    <name evidence="10" type="ORF">SIRAN443</name>
</gene>
<dbReference type="PANTHER" id="PTHR30614:SF0">
    <property type="entry name" value="L-CYSTINE TRANSPORT SYSTEM PERMEASE PROTEIN TCYL"/>
    <property type="match status" value="1"/>
</dbReference>
<comment type="subcellular location">
    <subcellularLocation>
        <location evidence="1 8">Cell membrane</location>
        <topology evidence="1 8">Multi-pass membrane protein</topology>
    </subcellularLocation>
</comment>
<sequence>MSGSTDTRFHHDRVDLADLVAIADHEPVRRRAAGQKVGGAVILVLAGFVVAILVTNPGFDWPTVGRYLFDVSVLEGIAVTLELTIAAMSVGIVCGVVLAVLRQSGGPIPRFAATLYIWFFRGTPVLVQVLFWGFAASLFPRIGLGIPGGGFLVSWDTNEVIPIFAAAVLGLGFNEAAYVAEIVRGGLLSVPAGQSEAADALGLGRLATLRFVVLPQAMRAIIPPIGNQFISMLKMTSVVLVIGVGDLLESVTQIYSRNYRQIPLLIVASIWYLVMTTLLTLVQARLEKRFGRSLSRVGGAR</sequence>
<keyword evidence="4 8" id="KW-0812">Transmembrane</keyword>
<evidence type="ECO:0000256" key="5">
    <source>
        <dbReference type="ARBA" id="ARBA00022970"/>
    </source>
</evidence>
<reference evidence="10" key="1">
    <citation type="submission" date="2014-05" db="EMBL/GenBank/DDBJ databases">
        <authorList>
            <person name="Horn Fabian"/>
        </authorList>
    </citation>
    <scope>NUCLEOTIDE SEQUENCE</scope>
</reference>
<dbReference type="AlphaFoldDB" id="A0A060ZCB2"/>
<evidence type="ECO:0000256" key="1">
    <source>
        <dbReference type="ARBA" id="ARBA00004651"/>
    </source>
</evidence>
<comment type="similarity">
    <text evidence="8">Belongs to the binding-protein-dependent transport system permease family.</text>
</comment>
<keyword evidence="12" id="KW-1185">Reference proteome</keyword>
<reference evidence="11 12" key="2">
    <citation type="submission" date="2021-03" db="EMBL/GenBank/DDBJ databases">
        <title>Genomic Encyclopedia of Type Strains, Phase IV (KMG-IV): sequencing the most valuable type-strain genomes for metagenomic binning, comparative biology and taxonomic classification.</title>
        <authorList>
            <person name="Goeker M."/>
        </authorList>
    </citation>
    <scope>NUCLEOTIDE SEQUENCE [LARGE SCALE GENOMIC DNA]</scope>
    <source>
        <strain evidence="11 12">DSM 41954</strain>
    </source>
</reference>
<dbReference type="InterPro" id="IPR010065">
    <property type="entry name" value="AA_ABC_transptr_permease_3TM"/>
</dbReference>
<accession>A0A060ZCB2</accession>
<dbReference type="GeneID" id="32468307"/>
<dbReference type="Proteomes" id="UP000756710">
    <property type="component" value="Unassembled WGS sequence"/>
</dbReference>
<feature type="transmembrane region" description="Helical" evidence="8">
    <location>
        <begin position="76"/>
        <end position="101"/>
    </location>
</feature>
<evidence type="ECO:0000256" key="8">
    <source>
        <dbReference type="RuleBase" id="RU363032"/>
    </source>
</evidence>
<keyword evidence="5" id="KW-0029">Amino-acid transport</keyword>
<dbReference type="RefSeq" id="WP_078956384.1">
    <property type="nucleotide sequence ID" value="NZ_BAABDR010000078.1"/>
</dbReference>
<dbReference type="PROSITE" id="PS50928">
    <property type="entry name" value="ABC_TM1"/>
    <property type="match status" value="1"/>
</dbReference>
<dbReference type="Pfam" id="PF00528">
    <property type="entry name" value="BPD_transp_1"/>
    <property type="match status" value="1"/>
</dbReference>
<dbReference type="SUPFAM" id="SSF161098">
    <property type="entry name" value="MetI-like"/>
    <property type="match status" value="1"/>
</dbReference>
<dbReference type="Gene3D" id="1.10.3720.10">
    <property type="entry name" value="MetI-like"/>
    <property type="match status" value="1"/>
</dbReference>
<dbReference type="InterPro" id="IPR043429">
    <property type="entry name" value="ArtM/GltK/GlnP/TcyL/YhdX-like"/>
</dbReference>
<evidence type="ECO:0000256" key="2">
    <source>
        <dbReference type="ARBA" id="ARBA00022448"/>
    </source>
</evidence>
<dbReference type="InterPro" id="IPR000515">
    <property type="entry name" value="MetI-like"/>
</dbReference>
<dbReference type="GO" id="GO:0022857">
    <property type="term" value="F:transmembrane transporter activity"/>
    <property type="evidence" value="ECO:0007669"/>
    <property type="project" value="InterPro"/>
</dbReference>
<dbReference type="InterPro" id="IPR035906">
    <property type="entry name" value="MetI-like_sf"/>
</dbReference>
<evidence type="ECO:0000256" key="6">
    <source>
        <dbReference type="ARBA" id="ARBA00022989"/>
    </source>
</evidence>
<proteinExistence type="inferred from homology"/>
<dbReference type="CDD" id="cd06261">
    <property type="entry name" value="TM_PBP2"/>
    <property type="match status" value="1"/>
</dbReference>
<feature type="transmembrane region" description="Helical" evidence="8">
    <location>
        <begin position="160"/>
        <end position="180"/>
    </location>
</feature>
<dbReference type="NCBIfam" id="TIGR01726">
    <property type="entry name" value="HEQRo_perm_3TM"/>
    <property type="match status" value="1"/>
</dbReference>
<keyword evidence="3" id="KW-1003">Cell membrane</keyword>
<evidence type="ECO:0000256" key="4">
    <source>
        <dbReference type="ARBA" id="ARBA00022692"/>
    </source>
</evidence>
<dbReference type="EMBL" id="JAGGLR010000011">
    <property type="protein sequence ID" value="MBP2063361.1"/>
    <property type="molecule type" value="Genomic_DNA"/>
</dbReference>
<keyword evidence="7 8" id="KW-0472">Membrane</keyword>
<dbReference type="FunFam" id="1.10.3720.10:FF:000006">
    <property type="entry name" value="Glutamate/aspartate ABC transporter, permease protein GltK"/>
    <property type="match status" value="1"/>
</dbReference>
<evidence type="ECO:0000313" key="10">
    <source>
        <dbReference type="EMBL" id="CDR01680.1"/>
    </source>
</evidence>
<keyword evidence="6 8" id="KW-1133">Transmembrane helix</keyword>
<keyword evidence="2 8" id="KW-0813">Transport</keyword>
<protein>
    <submittedName>
        <fullName evidence="10">Polar amino acid ABC transporter, inner membranesubunit</fullName>
    </submittedName>
    <submittedName>
        <fullName evidence="11">Polar amino acid transport system permease protein</fullName>
    </submittedName>
</protein>
<evidence type="ECO:0000259" key="9">
    <source>
        <dbReference type="PROSITE" id="PS50928"/>
    </source>
</evidence>
<organism evidence="10">
    <name type="scientific">Streptomyces iranensis</name>
    <dbReference type="NCBI Taxonomy" id="576784"/>
    <lineage>
        <taxon>Bacteria</taxon>
        <taxon>Bacillati</taxon>
        <taxon>Actinomycetota</taxon>
        <taxon>Actinomycetes</taxon>
        <taxon>Kitasatosporales</taxon>
        <taxon>Streptomycetaceae</taxon>
        <taxon>Streptomyces</taxon>
        <taxon>Streptomyces violaceusniger group</taxon>
    </lineage>
</organism>
<dbReference type="HOGENOM" id="CLU_019602_1_2_11"/>
<evidence type="ECO:0000256" key="3">
    <source>
        <dbReference type="ARBA" id="ARBA00022475"/>
    </source>
</evidence>
<feature type="domain" description="ABC transmembrane type-1" evidence="9">
    <location>
        <begin position="77"/>
        <end position="283"/>
    </location>
</feature>
<dbReference type="GO" id="GO:0006865">
    <property type="term" value="P:amino acid transport"/>
    <property type="evidence" value="ECO:0007669"/>
    <property type="project" value="UniProtKB-KW"/>
</dbReference>
<evidence type="ECO:0000256" key="7">
    <source>
        <dbReference type="ARBA" id="ARBA00023136"/>
    </source>
</evidence>
<dbReference type="PANTHER" id="PTHR30614">
    <property type="entry name" value="MEMBRANE COMPONENT OF AMINO ACID ABC TRANSPORTER"/>
    <property type="match status" value="1"/>
</dbReference>
<evidence type="ECO:0000313" key="11">
    <source>
        <dbReference type="EMBL" id="MBP2063361.1"/>
    </source>
</evidence>
<name>A0A060ZCB2_9ACTN</name>
<feature type="transmembrane region" description="Helical" evidence="8">
    <location>
        <begin position="113"/>
        <end position="140"/>
    </location>
</feature>
<dbReference type="EMBL" id="LK022848">
    <property type="protein sequence ID" value="CDR01680.1"/>
    <property type="molecule type" value="Genomic_DNA"/>
</dbReference>
<feature type="transmembrane region" description="Helical" evidence="8">
    <location>
        <begin position="262"/>
        <end position="282"/>
    </location>
</feature>
<feature type="transmembrane region" description="Helical" evidence="8">
    <location>
        <begin position="37"/>
        <end position="56"/>
    </location>
</feature>
<evidence type="ECO:0000313" key="12">
    <source>
        <dbReference type="Proteomes" id="UP000756710"/>
    </source>
</evidence>
<dbReference type="GO" id="GO:0043190">
    <property type="term" value="C:ATP-binding cassette (ABC) transporter complex"/>
    <property type="evidence" value="ECO:0007669"/>
    <property type="project" value="InterPro"/>
</dbReference>